<feature type="domain" description="MEDS" evidence="3">
    <location>
        <begin position="13"/>
        <end position="156"/>
    </location>
</feature>
<dbReference type="InterPro" id="IPR025847">
    <property type="entry name" value="MEDS_domain"/>
</dbReference>
<dbReference type="EMBL" id="VFPA01000006">
    <property type="protein sequence ID" value="TQM02868.1"/>
    <property type="molecule type" value="Genomic_DNA"/>
</dbReference>
<organism evidence="4 5">
    <name type="scientific">Pseudonocardia kunmingensis</name>
    <dbReference type="NCBI Taxonomy" id="630975"/>
    <lineage>
        <taxon>Bacteria</taxon>
        <taxon>Bacillati</taxon>
        <taxon>Actinomycetota</taxon>
        <taxon>Actinomycetes</taxon>
        <taxon>Pseudonocardiales</taxon>
        <taxon>Pseudonocardiaceae</taxon>
        <taxon>Pseudonocardia</taxon>
    </lineage>
</organism>
<feature type="domain" description="Histidine kinase/HSP90-like ATPase" evidence="2">
    <location>
        <begin position="199"/>
        <end position="315"/>
    </location>
</feature>
<proteinExistence type="predicted"/>
<dbReference type="Proteomes" id="UP000315677">
    <property type="component" value="Unassembled WGS sequence"/>
</dbReference>
<dbReference type="NCBIfam" id="NF041045">
    <property type="entry name" value="RsbA_anti_sig"/>
    <property type="match status" value="1"/>
</dbReference>
<dbReference type="Pfam" id="PF13581">
    <property type="entry name" value="HATPase_c_2"/>
    <property type="match status" value="1"/>
</dbReference>
<dbReference type="Pfam" id="PF14417">
    <property type="entry name" value="MEDS"/>
    <property type="match status" value="1"/>
</dbReference>
<dbReference type="RefSeq" id="WP_170231732.1">
    <property type="nucleotide sequence ID" value="NZ_VFPA01000006.1"/>
</dbReference>
<keyword evidence="5" id="KW-1185">Reference proteome</keyword>
<gene>
    <name evidence="4" type="ORF">FB558_7511</name>
</gene>
<reference evidence="4 5" key="1">
    <citation type="submission" date="2019-06" db="EMBL/GenBank/DDBJ databases">
        <title>Sequencing the genomes of 1000 actinobacteria strains.</title>
        <authorList>
            <person name="Klenk H.-P."/>
        </authorList>
    </citation>
    <scope>NUCLEOTIDE SEQUENCE [LARGE SCALE GENOMIC DNA]</scope>
    <source>
        <strain evidence="4 5">DSM 45301</strain>
    </source>
</reference>
<evidence type="ECO:0000259" key="3">
    <source>
        <dbReference type="Pfam" id="PF14417"/>
    </source>
</evidence>
<evidence type="ECO:0000259" key="2">
    <source>
        <dbReference type="Pfam" id="PF13581"/>
    </source>
</evidence>
<dbReference type="CDD" id="cd16936">
    <property type="entry name" value="HATPase_RsbW-like"/>
    <property type="match status" value="1"/>
</dbReference>
<dbReference type="InterPro" id="IPR047718">
    <property type="entry name" value="RsbA-like_anti_sig"/>
</dbReference>
<dbReference type="SUPFAM" id="SSF55874">
    <property type="entry name" value="ATPase domain of HSP90 chaperone/DNA topoisomerase II/histidine kinase"/>
    <property type="match status" value="1"/>
</dbReference>
<name>A0A543D0Z7_9PSEU</name>
<dbReference type="InterPro" id="IPR050267">
    <property type="entry name" value="Anti-sigma-factor_SerPK"/>
</dbReference>
<dbReference type="InterPro" id="IPR036890">
    <property type="entry name" value="HATPase_C_sf"/>
</dbReference>
<protein>
    <submittedName>
        <fullName evidence="4">Anti-sigma regulatory factor (Ser/Thr protein kinase)</fullName>
    </submittedName>
</protein>
<dbReference type="AlphaFoldDB" id="A0A543D0Z7"/>
<dbReference type="Gene3D" id="3.30.565.10">
    <property type="entry name" value="Histidine kinase-like ATPase, C-terminal domain"/>
    <property type="match status" value="1"/>
</dbReference>
<keyword evidence="1" id="KW-0723">Serine/threonine-protein kinase</keyword>
<comment type="caution">
    <text evidence="4">The sequence shown here is derived from an EMBL/GenBank/DDBJ whole genome shotgun (WGS) entry which is preliminary data.</text>
</comment>
<evidence type="ECO:0000313" key="5">
    <source>
        <dbReference type="Proteomes" id="UP000315677"/>
    </source>
</evidence>
<evidence type="ECO:0000256" key="1">
    <source>
        <dbReference type="ARBA" id="ARBA00022527"/>
    </source>
</evidence>
<dbReference type="PANTHER" id="PTHR35526:SF3">
    <property type="entry name" value="ANTI-SIGMA-F FACTOR RSBW"/>
    <property type="match status" value="1"/>
</dbReference>
<dbReference type="PANTHER" id="PTHR35526">
    <property type="entry name" value="ANTI-SIGMA-F FACTOR RSBW-RELATED"/>
    <property type="match status" value="1"/>
</dbReference>
<sequence>MTGDDASGSRPPHAATVYGSAEDLRRRVLPFLRNGLAAGDDTVAIVSPEAAEHLGTALGADRDGVRWQLPDLSYRSLGPMFSGLRAYLADQSGSGNRVRLLAENTTDTDDARTAAYLRFEAASNDVLGAFGYPWVCLYDRRRYPAHVLDHVSEVHPYLLDLDGRTTRSEAFLRPGSYLGAHPGPLSAVPRQVGFDVRLAAPGQLAEVRHAAVEAALALGLATDDDYDFELAATEAMTNAVSHGERPCRVRLWTTPDRIVLRVDDHGPGDDIAIKGFHPPDPTCGHLGGMGMWMIRQLADAVHVDTGPAGTTVEIQFPLPHIRPAIGSEHAAGHQGV</sequence>
<accession>A0A543D0Z7</accession>
<evidence type="ECO:0000313" key="4">
    <source>
        <dbReference type="EMBL" id="TQM02868.1"/>
    </source>
</evidence>
<keyword evidence="1" id="KW-0418">Kinase</keyword>
<dbReference type="GO" id="GO:0004674">
    <property type="term" value="F:protein serine/threonine kinase activity"/>
    <property type="evidence" value="ECO:0007669"/>
    <property type="project" value="UniProtKB-KW"/>
</dbReference>
<dbReference type="InterPro" id="IPR003594">
    <property type="entry name" value="HATPase_dom"/>
</dbReference>
<keyword evidence="1" id="KW-0808">Transferase</keyword>